<evidence type="ECO:0000256" key="3">
    <source>
        <dbReference type="ARBA" id="ARBA00022516"/>
    </source>
</evidence>
<keyword evidence="10 18" id="KW-0756">Sterol biosynthesis</keyword>
<reference evidence="19 20" key="1">
    <citation type="journal article" date="2018" name="BMC Genomics">
        <title>Comparative genome analyses reveal sequence features reflecting distinct modes of host-adaptation between dicot and monocot powdery mildew.</title>
        <authorList>
            <person name="Wu Y."/>
            <person name="Ma X."/>
            <person name="Pan Z."/>
            <person name="Kale S.D."/>
            <person name="Song Y."/>
            <person name="King H."/>
            <person name="Zhang Q."/>
            <person name="Presley C."/>
            <person name="Deng X."/>
            <person name="Wei C.I."/>
            <person name="Xiao S."/>
        </authorList>
    </citation>
    <scope>NUCLEOTIDE SEQUENCE [LARGE SCALE GENOMIC DNA]</scope>
    <source>
        <strain evidence="19">UCSC1</strain>
    </source>
</reference>
<dbReference type="Pfam" id="PF01222">
    <property type="entry name" value="ERG4_ERG24"/>
    <property type="match status" value="1"/>
</dbReference>
<proteinExistence type="inferred from homology"/>
<evidence type="ECO:0000256" key="14">
    <source>
        <dbReference type="ARBA" id="ARBA00023221"/>
    </source>
</evidence>
<keyword evidence="14 18" id="KW-0753">Steroid metabolism</keyword>
<protein>
    <recommendedName>
        <fullName evidence="16 18">Delta(24(24(1)))-sterol reductase</fullName>
        <ecNumber evidence="16 18">1.3.1.71</ecNumber>
    </recommendedName>
    <alternativeName>
        <fullName evidence="18">C-24(28) sterol reductase</fullName>
    </alternativeName>
    <alternativeName>
        <fullName evidence="18">Sterol Delta(24(28))-reductase</fullName>
    </alternativeName>
</protein>
<dbReference type="InterPro" id="IPR018083">
    <property type="entry name" value="Sterol_reductase_CS"/>
</dbReference>
<dbReference type="InterPro" id="IPR001171">
    <property type="entry name" value="ERG24_DHCR-like"/>
</dbReference>
<comment type="subcellular location">
    <subcellularLocation>
        <location evidence="1">Endoplasmic reticulum membrane</location>
        <topology evidence="1">Multi-pass membrane protein</topology>
    </subcellularLocation>
</comment>
<evidence type="ECO:0000256" key="11">
    <source>
        <dbReference type="ARBA" id="ARBA00023098"/>
    </source>
</evidence>
<evidence type="ECO:0000256" key="12">
    <source>
        <dbReference type="ARBA" id="ARBA00023136"/>
    </source>
</evidence>
<dbReference type="GO" id="GO:0005789">
    <property type="term" value="C:endoplasmic reticulum membrane"/>
    <property type="evidence" value="ECO:0007669"/>
    <property type="project" value="UniProtKB-SubCell"/>
</dbReference>
<keyword evidence="6" id="KW-0521">NADP</keyword>
<dbReference type="OrthoDB" id="5326588at2759"/>
<keyword evidence="7 18" id="KW-0752">Steroid biosynthesis</keyword>
<dbReference type="EMBL" id="MCBR01016950">
    <property type="protein sequence ID" value="RKF60076.1"/>
    <property type="molecule type" value="Genomic_DNA"/>
</dbReference>
<keyword evidence="3 18" id="KW-0444">Lipid biosynthesis</keyword>
<evidence type="ECO:0000313" key="20">
    <source>
        <dbReference type="Proteomes" id="UP000285405"/>
    </source>
</evidence>
<organism evidence="19 20">
    <name type="scientific">Golovinomyces cichoracearum</name>
    <dbReference type="NCBI Taxonomy" id="62708"/>
    <lineage>
        <taxon>Eukaryota</taxon>
        <taxon>Fungi</taxon>
        <taxon>Dikarya</taxon>
        <taxon>Ascomycota</taxon>
        <taxon>Pezizomycotina</taxon>
        <taxon>Leotiomycetes</taxon>
        <taxon>Erysiphales</taxon>
        <taxon>Erysiphaceae</taxon>
        <taxon>Golovinomyces</taxon>
    </lineage>
</organism>
<feature type="transmembrane region" description="Helical" evidence="18">
    <location>
        <begin position="220"/>
        <end position="244"/>
    </location>
</feature>
<dbReference type="AlphaFoldDB" id="A0A420HRM3"/>
<dbReference type="PANTHER" id="PTHR21257:SF31">
    <property type="entry name" value="DELTA(24(24(1)))-STEROL REDUCTASE ERG4"/>
    <property type="match status" value="1"/>
</dbReference>
<evidence type="ECO:0000256" key="2">
    <source>
        <dbReference type="ARBA" id="ARBA00005402"/>
    </source>
</evidence>
<keyword evidence="12 18" id="KW-0472">Membrane</keyword>
<keyword evidence="9 18" id="KW-0560">Oxidoreductase</keyword>
<dbReference type="GO" id="GO:0000246">
    <property type="term" value="F:Delta24(24-1) sterol reductase activity"/>
    <property type="evidence" value="ECO:0007669"/>
    <property type="project" value="UniProtKB-EC"/>
</dbReference>
<evidence type="ECO:0000256" key="10">
    <source>
        <dbReference type="ARBA" id="ARBA00023011"/>
    </source>
</evidence>
<feature type="transmembrane region" description="Helical" evidence="18">
    <location>
        <begin position="377"/>
        <end position="396"/>
    </location>
</feature>
<evidence type="ECO:0000256" key="8">
    <source>
        <dbReference type="ARBA" id="ARBA00022989"/>
    </source>
</evidence>
<feature type="transmembrane region" description="Helical" evidence="18">
    <location>
        <begin position="152"/>
        <end position="173"/>
    </location>
</feature>
<feature type="transmembrane region" description="Helical" evidence="18">
    <location>
        <begin position="88"/>
        <end position="109"/>
    </location>
</feature>
<comment type="catalytic activity">
    <reaction evidence="17">
        <text>ergosterol + NADP(+) = ergosta-5,7,22,24(28)-tetraen-3beta-ol + NADPH + H(+)</text>
        <dbReference type="Rhea" id="RHEA:18501"/>
        <dbReference type="ChEBI" id="CHEBI:15378"/>
        <dbReference type="ChEBI" id="CHEBI:16933"/>
        <dbReference type="ChEBI" id="CHEBI:18249"/>
        <dbReference type="ChEBI" id="CHEBI:57783"/>
        <dbReference type="ChEBI" id="CHEBI:58349"/>
        <dbReference type="EC" id="1.3.1.71"/>
    </reaction>
    <physiologicalReaction direction="right-to-left" evidence="17">
        <dbReference type="Rhea" id="RHEA:18503"/>
    </physiologicalReaction>
</comment>
<keyword evidence="8 18" id="KW-1133">Transmembrane helix</keyword>
<evidence type="ECO:0000256" key="5">
    <source>
        <dbReference type="ARBA" id="ARBA00022824"/>
    </source>
</evidence>
<evidence type="ECO:0000256" key="13">
    <source>
        <dbReference type="ARBA" id="ARBA00023166"/>
    </source>
</evidence>
<dbReference type="PROSITE" id="PS01017">
    <property type="entry name" value="STEROL_REDUCT_1"/>
    <property type="match status" value="1"/>
</dbReference>
<evidence type="ECO:0000256" key="16">
    <source>
        <dbReference type="ARBA" id="ARBA00038892"/>
    </source>
</evidence>
<keyword evidence="13 18" id="KW-1207">Sterol metabolism</keyword>
<comment type="caution">
    <text evidence="19">The sequence shown here is derived from an EMBL/GenBank/DDBJ whole genome shotgun (WGS) entry which is preliminary data.</text>
</comment>
<dbReference type="Proteomes" id="UP000285405">
    <property type="component" value="Unassembled WGS sequence"/>
</dbReference>
<keyword evidence="4 18" id="KW-0812">Transmembrane</keyword>
<evidence type="ECO:0000256" key="15">
    <source>
        <dbReference type="ARBA" id="ARBA00029435"/>
    </source>
</evidence>
<comment type="similarity">
    <text evidence="2 18">Belongs to the ERG4/ERG24 family.</text>
</comment>
<accession>A0A420HRM3</accession>
<evidence type="ECO:0000256" key="7">
    <source>
        <dbReference type="ARBA" id="ARBA00022955"/>
    </source>
</evidence>
<feature type="transmembrane region" description="Helical" evidence="18">
    <location>
        <begin position="303"/>
        <end position="321"/>
    </location>
</feature>
<evidence type="ECO:0000256" key="1">
    <source>
        <dbReference type="ARBA" id="ARBA00004477"/>
    </source>
</evidence>
<comment type="pathway">
    <text evidence="15 18">Steroid metabolism; ergosterol biosynthesis.</text>
</comment>
<keyword evidence="5" id="KW-0256">Endoplasmic reticulum</keyword>
<dbReference type="EC" id="1.3.1.71" evidence="16 18"/>
<evidence type="ECO:0000313" key="19">
    <source>
        <dbReference type="EMBL" id="RKF60076.1"/>
    </source>
</evidence>
<dbReference type="PROSITE" id="PS01018">
    <property type="entry name" value="STEROL_REDUCT_2"/>
    <property type="match status" value="1"/>
</dbReference>
<evidence type="ECO:0000256" key="18">
    <source>
        <dbReference type="RuleBase" id="RU369120"/>
    </source>
</evidence>
<evidence type="ECO:0000256" key="6">
    <source>
        <dbReference type="ARBA" id="ARBA00022857"/>
    </source>
</evidence>
<evidence type="ECO:0000256" key="4">
    <source>
        <dbReference type="ARBA" id="ARBA00022692"/>
    </source>
</evidence>
<dbReference type="FunFam" id="1.20.120.1630:FF:000003">
    <property type="entry name" value="C-24(28) sterol reductase"/>
    <property type="match status" value="1"/>
</dbReference>
<gene>
    <name evidence="19" type="ORF">GcC1_169001</name>
</gene>
<feature type="transmembrane region" description="Helical" evidence="18">
    <location>
        <begin position="342"/>
        <end position="365"/>
    </location>
</feature>
<dbReference type="Gene3D" id="1.20.120.1630">
    <property type="match status" value="1"/>
</dbReference>
<feature type="transmembrane region" description="Helical" evidence="18">
    <location>
        <begin position="185"/>
        <end position="208"/>
    </location>
</feature>
<evidence type="ECO:0000256" key="9">
    <source>
        <dbReference type="ARBA" id="ARBA00023002"/>
    </source>
</evidence>
<keyword evidence="11 18" id="KW-0443">Lipid metabolism</keyword>
<name>A0A420HRM3_9PEZI</name>
<sequence>MKSDDYSLPAASAITTTSTCTSRRLSNNSTEIIISENSTPDIRRETLKDLKTCNSDIKNEVLSSYERYLHEGEIETDPENYYTRRLEFGGSIGVSIMMLSFPMLIYYMWIGATFYNGKFPTRTAGQNYLQLLQHFGSLIYQHAFPGLHAWKIFEIFFLFEAVCYCLLPGVYTYGKPLVHMGGKKMRYYCSGIWSFYFTILVMGFLHYTRIFKLYTLIDQLGPIISVMICSSFGISIIAYFSALYRNAQYRMTGYLLYDFFMGAELNPRMFGILDFKMFFEVRLPWFILFGLSCATAARQYEKYGYVSAEVSFLVMAHFLYANACAKGEELIISTWDIYYEKWGFMLIFWNMAGVPLSYCHCTIYLANHLSDVTNYPYRTFLLTTLFLSYLIVYWIWDTTNSQKNHFRASERGITTRRLVFPQLPWREVKNPRIILTTTGDNILVDGWYGYARKIHYTCDLYFALTWALITGFKSPFPWFYPTFFIAMIFHRARRDTRKCRLKYGSSWTEYEKMVPWFFIPYVY</sequence>
<dbReference type="GO" id="GO:0006696">
    <property type="term" value="P:ergosterol biosynthetic process"/>
    <property type="evidence" value="ECO:0007669"/>
    <property type="project" value="UniProtKB-ARBA"/>
</dbReference>
<evidence type="ECO:0000256" key="17">
    <source>
        <dbReference type="ARBA" id="ARBA00048918"/>
    </source>
</evidence>
<dbReference type="PANTHER" id="PTHR21257">
    <property type="entry name" value="DELTA(14)-STEROL REDUCTASE"/>
    <property type="match status" value="1"/>
</dbReference>